<name>A0AAN7AFH0_9PEZI</name>
<dbReference type="PANTHER" id="PTHR35569">
    <property type="entry name" value="CYANAMIDE HYDRATASE DDI2-RELATED"/>
    <property type="match status" value="1"/>
</dbReference>
<organism evidence="3 4">
    <name type="scientific">Podospora australis</name>
    <dbReference type="NCBI Taxonomy" id="1536484"/>
    <lineage>
        <taxon>Eukaryota</taxon>
        <taxon>Fungi</taxon>
        <taxon>Dikarya</taxon>
        <taxon>Ascomycota</taxon>
        <taxon>Pezizomycotina</taxon>
        <taxon>Sordariomycetes</taxon>
        <taxon>Sordariomycetidae</taxon>
        <taxon>Sordariales</taxon>
        <taxon>Podosporaceae</taxon>
        <taxon>Podospora</taxon>
    </lineage>
</organism>
<dbReference type="CDD" id="cd00077">
    <property type="entry name" value="HDc"/>
    <property type="match status" value="1"/>
</dbReference>
<keyword evidence="1" id="KW-0732">Signal</keyword>
<dbReference type="Pfam" id="PF01966">
    <property type="entry name" value="HD"/>
    <property type="match status" value="1"/>
</dbReference>
<protein>
    <recommendedName>
        <fullName evidence="2">HD domain-containing protein</fullName>
    </recommendedName>
</protein>
<comment type="caution">
    <text evidence="3">The sequence shown here is derived from an EMBL/GenBank/DDBJ whole genome shotgun (WGS) entry which is preliminary data.</text>
</comment>
<dbReference type="SUPFAM" id="SSF109604">
    <property type="entry name" value="HD-domain/PDEase-like"/>
    <property type="match status" value="1"/>
</dbReference>
<dbReference type="AlphaFoldDB" id="A0AAN7AFH0"/>
<dbReference type="EMBL" id="MU864418">
    <property type="protein sequence ID" value="KAK4186666.1"/>
    <property type="molecule type" value="Genomic_DNA"/>
</dbReference>
<feature type="chain" id="PRO_5042871525" description="HD domain-containing protein" evidence="1">
    <location>
        <begin position="23"/>
        <end position="258"/>
    </location>
</feature>
<evidence type="ECO:0000256" key="1">
    <source>
        <dbReference type="SAM" id="SignalP"/>
    </source>
</evidence>
<dbReference type="PANTHER" id="PTHR35569:SF1">
    <property type="entry name" value="CYANAMIDE HYDRATASE DDI2-RELATED"/>
    <property type="match status" value="1"/>
</dbReference>
<dbReference type="Gene3D" id="1.10.3210.10">
    <property type="entry name" value="Hypothetical protein af1432"/>
    <property type="match status" value="1"/>
</dbReference>
<reference evidence="3" key="1">
    <citation type="journal article" date="2023" name="Mol. Phylogenet. Evol.">
        <title>Genome-scale phylogeny and comparative genomics of the fungal order Sordariales.</title>
        <authorList>
            <person name="Hensen N."/>
            <person name="Bonometti L."/>
            <person name="Westerberg I."/>
            <person name="Brannstrom I.O."/>
            <person name="Guillou S."/>
            <person name="Cros-Aarteil S."/>
            <person name="Calhoun S."/>
            <person name="Haridas S."/>
            <person name="Kuo A."/>
            <person name="Mondo S."/>
            <person name="Pangilinan J."/>
            <person name="Riley R."/>
            <person name="LaButti K."/>
            <person name="Andreopoulos B."/>
            <person name="Lipzen A."/>
            <person name="Chen C."/>
            <person name="Yan M."/>
            <person name="Daum C."/>
            <person name="Ng V."/>
            <person name="Clum A."/>
            <person name="Steindorff A."/>
            <person name="Ohm R.A."/>
            <person name="Martin F."/>
            <person name="Silar P."/>
            <person name="Natvig D.O."/>
            <person name="Lalanne C."/>
            <person name="Gautier V."/>
            <person name="Ament-Velasquez S.L."/>
            <person name="Kruys A."/>
            <person name="Hutchinson M.I."/>
            <person name="Powell A.J."/>
            <person name="Barry K."/>
            <person name="Miller A.N."/>
            <person name="Grigoriev I.V."/>
            <person name="Debuchy R."/>
            <person name="Gladieux P."/>
            <person name="Hiltunen Thoren M."/>
            <person name="Johannesson H."/>
        </authorList>
    </citation>
    <scope>NUCLEOTIDE SEQUENCE</scope>
    <source>
        <strain evidence="3">PSN309</strain>
    </source>
</reference>
<evidence type="ECO:0000313" key="4">
    <source>
        <dbReference type="Proteomes" id="UP001302126"/>
    </source>
</evidence>
<dbReference type="Proteomes" id="UP001302126">
    <property type="component" value="Unassembled WGS sequence"/>
</dbReference>
<dbReference type="InterPro" id="IPR003607">
    <property type="entry name" value="HD/PDEase_dom"/>
</dbReference>
<evidence type="ECO:0000313" key="3">
    <source>
        <dbReference type="EMBL" id="KAK4186666.1"/>
    </source>
</evidence>
<feature type="domain" description="HD" evidence="2">
    <location>
        <begin position="67"/>
        <end position="166"/>
    </location>
</feature>
<keyword evidence="4" id="KW-1185">Reference proteome</keyword>
<sequence length="258" mass="29206">MRINFFTALLLQAAALIAPSSQHIFSIPGTRSISRYPVRKIAGVSVVDTPIVRAAQEFARSHSSDHTYKHVMRSWLFGAIIISRNETLKKSMDLEVHAVSVLLHDLGWDRTPNSSLVSPDKRFEVDGAIASRKFLKSHKDGRKWDERRVQLVWDAIALHTERGINQYKEHEVAVSSAGISLDFEGPLFGVQPAEYDAIVREFPKDGFKTALNETFIWLCGGKPFSTYNTWMQPWGDRYVPGYNSSANSRIETIFRNLP</sequence>
<gene>
    <name evidence="3" type="ORF">QBC35DRAFT_500639</name>
</gene>
<accession>A0AAN7AFH0</accession>
<dbReference type="InterPro" id="IPR006674">
    <property type="entry name" value="HD_domain"/>
</dbReference>
<evidence type="ECO:0000259" key="2">
    <source>
        <dbReference type="Pfam" id="PF01966"/>
    </source>
</evidence>
<feature type="signal peptide" evidence="1">
    <location>
        <begin position="1"/>
        <end position="22"/>
    </location>
</feature>
<proteinExistence type="predicted"/>
<reference evidence="3" key="2">
    <citation type="submission" date="2023-05" db="EMBL/GenBank/DDBJ databases">
        <authorList>
            <consortium name="Lawrence Berkeley National Laboratory"/>
            <person name="Steindorff A."/>
            <person name="Hensen N."/>
            <person name="Bonometti L."/>
            <person name="Westerberg I."/>
            <person name="Brannstrom I.O."/>
            <person name="Guillou S."/>
            <person name="Cros-Aarteil S."/>
            <person name="Calhoun S."/>
            <person name="Haridas S."/>
            <person name="Kuo A."/>
            <person name="Mondo S."/>
            <person name="Pangilinan J."/>
            <person name="Riley R."/>
            <person name="Labutti K."/>
            <person name="Andreopoulos B."/>
            <person name="Lipzen A."/>
            <person name="Chen C."/>
            <person name="Yanf M."/>
            <person name="Daum C."/>
            <person name="Ng V."/>
            <person name="Clum A."/>
            <person name="Ohm R."/>
            <person name="Martin F."/>
            <person name="Silar P."/>
            <person name="Natvig D."/>
            <person name="Lalanne C."/>
            <person name="Gautier V."/>
            <person name="Ament-Velasquez S.L."/>
            <person name="Kruys A."/>
            <person name="Hutchinson M.I."/>
            <person name="Powell A.J."/>
            <person name="Barry K."/>
            <person name="Miller A.N."/>
            <person name="Grigoriev I.V."/>
            <person name="Debuchy R."/>
            <person name="Gladieux P."/>
            <person name="Thoren M.H."/>
            <person name="Johannesson H."/>
        </authorList>
    </citation>
    <scope>NUCLEOTIDE SEQUENCE</scope>
    <source>
        <strain evidence="3">PSN309</strain>
    </source>
</reference>